<keyword evidence="10" id="KW-1185">Reference proteome</keyword>
<dbReference type="PANTHER" id="PTHR43791:SF18">
    <property type="entry name" value="NICOTINIC ACID TRANSPORTER TNA1, PUTATIVE (AFU_ORTHOLOGUE AFUA_3G03820)-RELATED"/>
    <property type="match status" value="1"/>
</dbReference>
<evidence type="ECO:0000259" key="8">
    <source>
        <dbReference type="PROSITE" id="PS50850"/>
    </source>
</evidence>
<dbReference type="InParanoid" id="A0A1B7MJ23"/>
<feature type="transmembrane region" description="Helical" evidence="7">
    <location>
        <begin position="216"/>
        <end position="239"/>
    </location>
</feature>
<feature type="transmembrane region" description="Helical" evidence="7">
    <location>
        <begin position="148"/>
        <end position="171"/>
    </location>
</feature>
<dbReference type="STRING" id="1314800.A0A1B7MJ23"/>
<feature type="domain" description="Major facilitator superfamily (MFS) profile" evidence="8">
    <location>
        <begin position="57"/>
        <end position="468"/>
    </location>
</feature>
<feature type="transmembrane region" description="Helical" evidence="7">
    <location>
        <begin position="287"/>
        <end position="312"/>
    </location>
</feature>
<dbReference type="PANTHER" id="PTHR43791">
    <property type="entry name" value="PERMEASE-RELATED"/>
    <property type="match status" value="1"/>
</dbReference>
<proteinExistence type="predicted"/>
<feature type="transmembrane region" description="Helical" evidence="7">
    <location>
        <begin position="378"/>
        <end position="398"/>
    </location>
</feature>
<dbReference type="FunFam" id="1.20.1250.20:FF:000068">
    <property type="entry name" value="MFS general substrate transporter"/>
    <property type="match status" value="1"/>
</dbReference>
<dbReference type="GO" id="GO:0022857">
    <property type="term" value="F:transmembrane transporter activity"/>
    <property type="evidence" value="ECO:0007669"/>
    <property type="project" value="InterPro"/>
</dbReference>
<evidence type="ECO:0000256" key="6">
    <source>
        <dbReference type="SAM" id="MobiDB-lite"/>
    </source>
</evidence>
<dbReference type="InterPro" id="IPR036259">
    <property type="entry name" value="MFS_trans_sf"/>
</dbReference>
<feature type="transmembrane region" description="Helical" evidence="7">
    <location>
        <begin position="353"/>
        <end position="372"/>
    </location>
</feature>
<feature type="transmembrane region" description="Helical" evidence="7">
    <location>
        <begin position="95"/>
        <end position="112"/>
    </location>
</feature>
<feature type="transmembrane region" description="Helical" evidence="7">
    <location>
        <begin position="324"/>
        <end position="341"/>
    </location>
</feature>
<feature type="transmembrane region" description="Helical" evidence="7">
    <location>
        <begin position="124"/>
        <end position="142"/>
    </location>
</feature>
<dbReference type="EMBL" id="KV448964">
    <property type="protein sequence ID" value="OAX32600.1"/>
    <property type="molecule type" value="Genomic_DNA"/>
</dbReference>
<evidence type="ECO:0000256" key="7">
    <source>
        <dbReference type="SAM" id="Phobius"/>
    </source>
</evidence>
<dbReference type="AlphaFoldDB" id="A0A1B7MJ23"/>
<keyword evidence="3 7" id="KW-0812">Transmembrane</keyword>
<evidence type="ECO:0000313" key="10">
    <source>
        <dbReference type="Proteomes" id="UP000092154"/>
    </source>
</evidence>
<dbReference type="SUPFAM" id="SSF103473">
    <property type="entry name" value="MFS general substrate transporter"/>
    <property type="match status" value="1"/>
</dbReference>
<dbReference type="PROSITE" id="PS50850">
    <property type="entry name" value="MFS"/>
    <property type="match status" value="1"/>
</dbReference>
<protein>
    <submittedName>
        <fullName evidence="9">MFS general substrate transporter</fullName>
    </submittedName>
</protein>
<comment type="subcellular location">
    <subcellularLocation>
        <location evidence="1">Membrane</location>
        <topology evidence="1">Multi-pass membrane protein</topology>
    </subcellularLocation>
</comment>
<name>A0A1B7MJ23_9AGAM</name>
<dbReference type="InterPro" id="IPR020846">
    <property type="entry name" value="MFS_dom"/>
</dbReference>
<evidence type="ECO:0000313" key="9">
    <source>
        <dbReference type="EMBL" id="OAX32600.1"/>
    </source>
</evidence>
<evidence type="ECO:0000256" key="4">
    <source>
        <dbReference type="ARBA" id="ARBA00022989"/>
    </source>
</evidence>
<feature type="transmembrane region" description="Helical" evidence="7">
    <location>
        <begin position="410"/>
        <end position="431"/>
    </location>
</feature>
<dbReference type="Proteomes" id="UP000092154">
    <property type="component" value="Unassembled WGS sequence"/>
</dbReference>
<keyword evidence="4 7" id="KW-1133">Transmembrane helix</keyword>
<keyword evidence="2" id="KW-0813">Transport</keyword>
<evidence type="ECO:0000256" key="1">
    <source>
        <dbReference type="ARBA" id="ARBA00004141"/>
    </source>
</evidence>
<gene>
    <name evidence="9" type="ORF">K503DRAFT_805094</name>
</gene>
<dbReference type="GO" id="GO:0016020">
    <property type="term" value="C:membrane"/>
    <property type="evidence" value="ECO:0007669"/>
    <property type="project" value="UniProtKB-SubCell"/>
</dbReference>
<accession>A0A1B7MJ23</accession>
<dbReference type="FunCoup" id="A0A1B7MJ23">
    <property type="interactions" value="84"/>
</dbReference>
<evidence type="ECO:0000256" key="3">
    <source>
        <dbReference type="ARBA" id="ARBA00022692"/>
    </source>
</evidence>
<dbReference type="Gene3D" id="1.20.1250.20">
    <property type="entry name" value="MFS general substrate transporter like domains"/>
    <property type="match status" value="2"/>
</dbReference>
<feature type="transmembrane region" description="Helical" evidence="7">
    <location>
        <begin position="57"/>
        <end position="75"/>
    </location>
</feature>
<reference evidence="9 10" key="1">
    <citation type="submission" date="2016-06" db="EMBL/GenBank/DDBJ databases">
        <title>Comparative genomics of the ectomycorrhizal sister species Rhizopogon vinicolor and Rhizopogon vesiculosus (Basidiomycota: Boletales) reveals a divergence of the mating type B locus.</title>
        <authorList>
            <consortium name="DOE Joint Genome Institute"/>
            <person name="Mujic A.B."/>
            <person name="Kuo A."/>
            <person name="Tritt A."/>
            <person name="Lipzen A."/>
            <person name="Chen C."/>
            <person name="Johnson J."/>
            <person name="Sharma A."/>
            <person name="Barry K."/>
            <person name="Grigoriev I.V."/>
            <person name="Spatafora J.W."/>
        </authorList>
    </citation>
    <scope>NUCLEOTIDE SEQUENCE [LARGE SCALE GENOMIC DNA]</scope>
    <source>
        <strain evidence="9 10">AM-OR11-026</strain>
    </source>
</reference>
<keyword evidence="5 7" id="KW-0472">Membrane</keyword>
<dbReference type="Pfam" id="PF07690">
    <property type="entry name" value="MFS_1"/>
    <property type="match status" value="1"/>
</dbReference>
<feature type="transmembrane region" description="Helical" evidence="7">
    <location>
        <begin position="443"/>
        <end position="464"/>
    </location>
</feature>
<dbReference type="FunFam" id="1.20.1250.20:FF:000034">
    <property type="entry name" value="MFS general substrate transporter"/>
    <property type="match status" value="1"/>
</dbReference>
<organism evidence="9 10">
    <name type="scientific">Rhizopogon vinicolor AM-OR11-026</name>
    <dbReference type="NCBI Taxonomy" id="1314800"/>
    <lineage>
        <taxon>Eukaryota</taxon>
        <taxon>Fungi</taxon>
        <taxon>Dikarya</taxon>
        <taxon>Basidiomycota</taxon>
        <taxon>Agaricomycotina</taxon>
        <taxon>Agaricomycetes</taxon>
        <taxon>Agaricomycetidae</taxon>
        <taxon>Boletales</taxon>
        <taxon>Suillineae</taxon>
        <taxon>Rhizopogonaceae</taxon>
        <taxon>Rhizopogon</taxon>
    </lineage>
</organism>
<feature type="transmembrane region" description="Helical" evidence="7">
    <location>
        <begin position="183"/>
        <end position="204"/>
    </location>
</feature>
<sequence length="506" mass="56811">MTSFANTAPPDCINLDTSEDKQRDEVHLEDTDLDFRNVPRLTPEQERKLWRKVDMRLVPILSLMYLLAFLDRGNIGNAKLEGLTTQLDLTGNKYNIALVMFYLPYCLCEPPTNLALRAFRPSRWLPTINLVWGIVMVLMSFVKTYPQFVGARVCLGVAEAGLFPGVVYYLTLWYPRYMLQYRIALFYGAATVAGAFSGLLAFAIGHMNGIGGLEAWSWIFLLEGLLTIVVAIMSFFCLVDFPDTATFLTPEERAFVIWKKKYDISSAGEEETFAVRHIRAAFTDWQVWIQILIYISFVTPLTGITLFLPTIINSFGYSIPISQLLTIPPYVCATIVLFVFAHYSDKLKMRSPFILTSLLMSLIGLSINISTAPNGVKYFGTFIIIIGGYASIPGLVSWSGNNIAGQYKRGVGMALHIGIGNFGGVFATVIYRSQDSPRYILGHGVALMFVGIGLIFVPIAVFIYKRINAKRDVAERIALERGEKIQYSNQELRELGDRAPNFRYTL</sequence>
<feature type="region of interest" description="Disordered" evidence="6">
    <location>
        <begin position="1"/>
        <end position="20"/>
    </location>
</feature>
<dbReference type="OrthoDB" id="2985014at2759"/>
<evidence type="ECO:0000256" key="5">
    <source>
        <dbReference type="ARBA" id="ARBA00023136"/>
    </source>
</evidence>
<evidence type="ECO:0000256" key="2">
    <source>
        <dbReference type="ARBA" id="ARBA00022448"/>
    </source>
</evidence>
<dbReference type="InterPro" id="IPR011701">
    <property type="entry name" value="MFS"/>
</dbReference>